<accession>A0A377VWD9</accession>
<name>A0A377VWD9_KLEPN</name>
<organism evidence="1 2">
    <name type="scientific">Klebsiella pneumoniae</name>
    <dbReference type="NCBI Taxonomy" id="573"/>
    <lineage>
        <taxon>Bacteria</taxon>
        <taxon>Pseudomonadati</taxon>
        <taxon>Pseudomonadota</taxon>
        <taxon>Gammaproteobacteria</taxon>
        <taxon>Enterobacterales</taxon>
        <taxon>Enterobacteriaceae</taxon>
        <taxon>Klebsiella/Raoultella group</taxon>
        <taxon>Klebsiella</taxon>
        <taxon>Klebsiella pneumoniae complex</taxon>
    </lineage>
</organism>
<keyword evidence="1" id="KW-0808">Transferase</keyword>
<dbReference type="AlphaFoldDB" id="A0A377VWD9"/>
<dbReference type="Gene3D" id="3.40.50.150">
    <property type="entry name" value="Vaccinia Virus protein VP39"/>
    <property type="match status" value="1"/>
</dbReference>
<evidence type="ECO:0000313" key="1">
    <source>
        <dbReference type="EMBL" id="STT46743.1"/>
    </source>
</evidence>
<keyword evidence="1" id="KW-0489">Methyltransferase</keyword>
<dbReference type="InterPro" id="IPR029063">
    <property type="entry name" value="SAM-dependent_MTases_sf"/>
</dbReference>
<dbReference type="EC" id="2.1.1.-" evidence="1"/>
<sequence length="36" mass="3839">MKDELFLRGAQVPMTKEAVRALALAKLELAPGAPSD</sequence>
<evidence type="ECO:0000313" key="2">
    <source>
        <dbReference type="Proteomes" id="UP000255099"/>
    </source>
</evidence>
<dbReference type="Proteomes" id="UP000255099">
    <property type="component" value="Unassembled WGS sequence"/>
</dbReference>
<dbReference type="EMBL" id="UGLB01000003">
    <property type="protein sequence ID" value="STT46743.1"/>
    <property type="molecule type" value="Genomic_DNA"/>
</dbReference>
<protein>
    <submittedName>
        <fullName evidence="1">Cobalt-precorrin-6y C15-methyltransferase</fullName>
        <ecNumber evidence="1">2.1.1.-</ecNumber>
    </submittedName>
</protein>
<gene>
    <name evidence="1" type="primary">cbiT_1</name>
    <name evidence="1" type="ORF">NCTC9637_01626</name>
</gene>
<reference evidence="1 2" key="1">
    <citation type="submission" date="2018-06" db="EMBL/GenBank/DDBJ databases">
        <authorList>
            <consortium name="Pathogen Informatics"/>
            <person name="Doyle S."/>
        </authorList>
    </citation>
    <scope>NUCLEOTIDE SEQUENCE [LARGE SCALE GENOMIC DNA]</scope>
    <source>
        <strain evidence="1 2">NCTC9637</strain>
    </source>
</reference>
<dbReference type="GO" id="GO:0032259">
    <property type="term" value="P:methylation"/>
    <property type="evidence" value="ECO:0007669"/>
    <property type="project" value="UniProtKB-KW"/>
</dbReference>
<proteinExistence type="predicted"/>
<dbReference type="GO" id="GO:0008168">
    <property type="term" value="F:methyltransferase activity"/>
    <property type="evidence" value="ECO:0007669"/>
    <property type="project" value="UniProtKB-KW"/>
</dbReference>